<dbReference type="Proteomes" id="UP001230649">
    <property type="component" value="Unassembled WGS sequence"/>
</dbReference>
<protein>
    <submittedName>
        <fullName evidence="1">Uncharacterized protein</fullName>
    </submittedName>
</protein>
<sequence>MEEIYDLLGPRTGSAKKLDVRTNALGENVIPDLCIREITELAEFESLYRSASLSRRTAATKLNSSSSRSHAILTIYVETTDLDERKTFTGKICLVDLAGSEDNNLTGNDPTRMRESSAINRSLTTLGSVVEALNSKASRIPYRDSKLTRILQDALGGSSLGMVICNLAPGEKFARESLRTLKFATRTREIENKPLVANAKIEASTQRPLREMGRQPRLSGLPRLVQTSSQASADGGSSFSDLRRAVRAEGQRTGLTLIDEQLEEKIQGIVKQMMVAETTRPIVEPASARQETYNPAQDTSQYTEEEKKARAKVLINLARGHHDKGELELSLDYYRKAKVYVPDNQKLARRITEIELASEGQVPIPKRSGGSTVPVDPTQDLEPSIPPSAPSHLPPDLGAATLLHGHVIREDDLPAEASSNEKAKQPTLKRSKALSRPLADITKMVNLAALASESDQGKYGKSRFTANSGSARGPTKKLGVYRDLPTDLGSTPIASLIARRTATGLAQDLNHRMALDDSAMTEDNLTGGGDQASAETDLQFVLFCRVLKLLLHLAQSAGSVIAKRQEEKGLRCCHRTPQEKHCHAQQKMKMLL</sequence>
<dbReference type="EMBL" id="JASBWS010000003">
    <property type="protein sequence ID" value="KAJ9116721.1"/>
    <property type="molecule type" value="Genomic_DNA"/>
</dbReference>
<evidence type="ECO:0000313" key="1">
    <source>
        <dbReference type="EMBL" id="KAJ9116721.1"/>
    </source>
</evidence>
<accession>A0ACC2WZD9</accession>
<comment type="caution">
    <text evidence="1">The sequence shown here is derived from an EMBL/GenBank/DDBJ whole genome shotgun (WGS) entry which is preliminary data.</text>
</comment>
<reference evidence="1" key="1">
    <citation type="submission" date="2023-04" db="EMBL/GenBank/DDBJ databases">
        <title>Draft Genome sequencing of Naganishia species isolated from polar environments using Oxford Nanopore Technology.</title>
        <authorList>
            <person name="Leo P."/>
            <person name="Venkateswaran K."/>
        </authorList>
    </citation>
    <scope>NUCLEOTIDE SEQUENCE</scope>
    <source>
        <strain evidence="1">MNA-CCFEE 5262</strain>
    </source>
</reference>
<name>A0ACC2WZD9_9TREE</name>
<proteinExistence type="predicted"/>
<keyword evidence="2" id="KW-1185">Reference proteome</keyword>
<evidence type="ECO:0000313" key="2">
    <source>
        <dbReference type="Proteomes" id="UP001230649"/>
    </source>
</evidence>
<organism evidence="1 2">
    <name type="scientific">Naganishia adeliensis</name>
    <dbReference type="NCBI Taxonomy" id="92952"/>
    <lineage>
        <taxon>Eukaryota</taxon>
        <taxon>Fungi</taxon>
        <taxon>Dikarya</taxon>
        <taxon>Basidiomycota</taxon>
        <taxon>Agaricomycotina</taxon>
        <taxon>Tremellomycetes</taxon>
        <taxon>Filobasidiales</taxon>
        <taxon>Filobasidiaceae</taxon>
        <taxon>Naganishia</taxon>
    </lineage>
</organism>
<gene>
    <name evidence="1" type="ORF">QFC20_000656</name>
</gene>